<gene>
    <name evidence="9" type="ORF">D0809_13840</name>
    <name evidence="8" type="ORF">EV142_104323</name>
</gene>
<evidence type="ECO:0000256" key="6">
    <source>
        <dbReference type="SAM" id="Phobius"/>
    </source>
</evidence>
<dbReference type="PROSITE" id="PS50850">
    <property type="entry name" value="MFS"/>
    <property type="match status" value="1"/>
</dbReference>
<feature type="transmembrane region" description="Helical" evidence="6">
    <location>
        <begin position="246"/>
        <end position="267"/>
    </location>
</feature>
<feature type="transmembrane region" description="Helical" evidence="6">
    <location>
        <begin position="382"/>
        <end position="403"/>
    </location>
</feature>
<proteinExistence type="predicted"/>
<dbReference type="RefSeq" id="WP_132036242.1">
    <property type="nucleotide sequence ID" value="NZ_JBDSHJ010000027.1"/>
</dbReference>
<feature type="transmembrane region" description="Helical" evidence="6">
    <location>
        <begin position="216"/>
        <end position="240"/>
    </location>
</feature>
<feature type="transmembrane region" description="Helical" evidence="6">
    <location>
        <begin position="164"/>
        <end position="185"/>
    </location>
</feature>
<evidence type="ECO:0000256" key="1">
    <source>
        <dbReference type="ARBA" id="ARBA00004651"/>
    </source>
</evidence>
<dbReference type="Gene3D" id="1.20.1250.20">
    <property type="entry name" value="MFS general substrate transporter like domains"/>
    <property type="match status" value="1"/>
</dbReference>
<dbReference type="GO" id="GO:0005886">
    <property type="term" value="C:plasma membrane"/>
    <property type="evidence" value="ECO:0007669"/>
    <property type="project" value="UniProtKB-SubCell"/>
</dbReference>
<dbReference type="GO" id="GO:0022857">
    <property type="term" value="F:transmembrane transporter activity"/>
    <property type="evidence" value="ECO:0007669"/>
    <property type="project" value="InterPro"/>
</dbReference>
<feature type="transmembrane region" description="Helical" evidence="6">
    <location>
        <begin position="279"/>
        <end position="296"/>
    </location>
</feature>
<dbReference type="Pfam" id="PF07690">
    <property type="entry name" value="MFS_1"/>
    <property type="match status" value="1"/>
</dbReference>
<dbReference type="CDD" id="cd06173">
    <property type="entry name" value="MFS_MefA_like"/>
    <property type="match status" value="1"/>
</dbReference>
<name>A0A4Y7UC13_9FLAO</name>
<dbReference type="EMBL" id="QWDN01000004">
    <property type="protein sequence ID" value="TEB43965.1"/>
    <property type="molecule type" value="Genomic_DNA"/>
</dbReference>
<dbReference type="EMBL" id="SLWA01000004">
    <property type="protein sequence ID" value="TCN57661.1"/>
    <property type="molecule type" value="Genomic_DNA"/>
</dbReference>
<evidence type="ECO:0000256" key="5">
    <source>
        <dbReference type="ARBA" id="ARBA00023136"/>
    </source>
</evidence>
<evidence type="ECO:0000256" key="2">
    <source>
        <dbReference type="ARBA" id="ARBA00022475"/>
    </source>
</evidence>
<keyword evidence="3 6" id="KW-0812">Transmembrane</keyword>
<feature type="domain" description="Major facilitator superfamily (MFS) profile" evidence="7">
    <location>
        <begin position="1"/>
        <end position="186"/>
    </location>
</feature>
<organism evidence="9 11">
    <name type="scientific">Flavobacterium circumlabens</name>
    <dbReference type="NCBI Taxonomy" id="2133765"/>
    <lineage>
        <taxon>Bacteria</taxon>
        <taxon>Pseudomonadati</taxon>
        <taxon>Bacteroidota</taxon>
        <taxon>Flavobacteriia</taxon>
        <taxon>Flavobacteriales</taxon>
        <taxon>Flavobacteriaceae</taxon>
        <taxon>Flavobacterium</taxon>
    </lineage>
</organism>
<reference evidence="8 10" key="1">
    <citation type="journal article" date="2015" name="Stand. Genomic Sci.">
        <title>Genomic Encyclopedia of Bacterial and Archaeal Type Strains, Phase III: the genomes of soil and plant-associated and newly described type strains.</title>
        <authorList>
            <person name="Whitman W.B."/>
            <person name="Woyke T."/>
            <person name="Klenk H.P."/>
            <person name="Zhou Y."/>
            <person name="Lilburn T.G."/>
            <person name="Beck B.J."/>
            <person name="De Vos P."/>
            <person name="Vandamme P."/>
            <person name="Eisen J.A."/>
            <person name="Garrity G."/>
            <person name="Hugenholtz P."/>
            <person name="Kyrpides N.C."/>
        </authorList>
    </citation>
    <scope>NUCLEOTIDE SEQUENCE [LARGE SCALE GENOMIC DNA]</scope>
    <source>
        <strain evidence="8 10">P5626</strain>
    </source>
</reference>
<dbReference type="PANTHER" id="PTHR23513:SF6">
    <property type="entry name" value="MAJOR FACILITATOR SUPERFAMILY ASSOCIATED DOMAIN-CONTAINING PROTEIN"/>
    <property type="match status" value="1"/>
</dbReference>
<feature type="transmembrane region" description="Helical" evidence="6">
    <location>
        <begin position="69"/>
        <end position="89"/>
    </location>
</feature>
<feature type="transmembrane region" description="Helical" evidence="6">
    <location>
        <begin position="36"/>
        <end position="57"/>
    </location>
</feature>
<dbReference type="OrthoDB" id="9775268at2"/>
<evidence type="ECO:0000256" key="3">
    <source>
        <dbReference type="ARBA" id="ARBA00022692"/>
    </source>
</evidence>
<dbReference type="SUPFAM" id="SSF103473">
    <property type="entry name" value="MFS general substrate transporter"/>
    <property type="match status" value="1"/>
</dbReference>
<feature type="transmembrane region" description="Helical" evidence="6">
    <location>
        <begin position="341"/>
        <end position="362"/>
    </location>
</feature>
<accession>A0A4Y7UC13</accession>
<sequence length="423" mass="47352">MKKFTTVLFLIIISLIGTSMTSFSLGIWMLKSSDSTFYYAVIGFLTIFPQILFSPFIGSLIDRFDKKKIIIIGQIVAALGSFVMIILYHLDLLKIEYILLITFLGSVANGFVSKAFYVSTASLVKKEDIGRAKGIESTAYALTTITVPIVAPLIYTIIDLSGVFLIDVISFLVSILGLLCLNFNIKKVDKEQVSYKKDVRVVLQFLKSRKGLQQLIIFYAWISLVLGGLGILTTPMILGFSNETGLGIAMTFAGVGGALGGIIMSIYKNVKLPIKNVVLLLHLLGFILMLFIIIPINIISVGILLFSFAFITAIMMVNDHIFWQNIVPYEIQGRVFGYKDLVIKIWTPISYLIMSIIIDNLAKLIVKNVPINRNYYPGSDRTFSILVIFSFIGFIILVVSYFIKYKKKFADLDVLFAEKRNHD</sequence>
<reference evidence="8" key="3">
    <citation type="submission" date="2019-03" db="EMBL/GenBank/DDBJ databases">
        <authorList>
            <person name="Whitman W."/>
            <person name="Huntemann M."/>
            <person name="Clum A."/>
            <person name="Pillay M."/>
            <person name="Palaniappan K."/>
            <person name="Varghese N."/>
            <person name="Mikhailova N."/>
            <person name="Stamatis D."/>
            <person name="Reddy T."/>
            <person name="Daum C."/>
            <person name="Shapiro N."/>
            <person name="Ivanova N."/>
            <person name="Kyrpides N."/>
            <person name="Woyke T."/>
        </authorList>
    </citation>
    <scope>NUCLEOTIDE SEQUENCE</scope>
    <source>
        <strain evidence="8">P5626</strain>
    </source>
</reference>
<evidence type="ECO:0000313" key="9">
    <source>
        <dbReference type="EMBL" id="TEB43965.1"/>
    </source>
</evidence>
<keyword evidence="10" id="KW-1185">Reference proteome</keyword>
<dbReference type="AlphaFoldDB" id="A0A4Y7UC13"/>
<evidence type="ECO:0000313" key="8">
    <source>
        <dbReference type="EMBL" id="TCN57661.1"/>
    </source>
</evidence>
<dbReference type="PANTHER" id="PTHR23513">
    <property type="entry name" value="INTEGRAL MEMBRANE EFFLUX PROTEIN-RELATED"/>
    <property type="match status" value="1"/>
</dbReference>
<evidence type="ECO:0000313" key="10">
    <source>
        <dbReference type="Proteomes" id="UP000295270"/>
    </source>
</evidence>
<dbReference type="Proteomes" id="UP000298340">
    <property type="component" value="Unassembled WGS sequence"/>
</dbReference>
<feature type="transmembrane region" description="Helical" evidence="6">
    <location>
        <begin position="138"/>
        <end position="158"/>
    </location>
</feature>
<dbReference type="InterPro" id="IPR011701">
    <property type="entry name" value="MFS"/>
</dbReference>
<evidence type="ECO:0000256" key="4">
    <source>
        <dbReference type="ARBA" id="ARBA00022989"/>
    </source>
</evidence>
<reference evidence="9 11" key="2">
    <citation type="journal article" date="2018" name="Syst. Appl. Microbiol.">
        <title>Flavobacterium circumlabens sp. nov. and Flavobacterium cupreum sp. nov., two psychrotrophic species isolated from Antarctic environmental samples.</title>
        <authorList>
            <person name="Kralova S."/>
            <person name="Busse H.J."/>
            <person name="Svec P."/>
            <person name="Maslanova I."/>
            <person name="Stankova E."/>
            <person name="Bartak M."/>
            <person name="Sedlacek I."/>
        </authorList>
    </citation>
    <scope>NUCLEOTIDE SEQUENCE [LARGE SCALE GENOMIC DNA]</scope>
    <source>
        <strain evidence="9 11">CCM 8828</strain>
    </source>
</reference>
<comment type="caution">
    <text evidence="9">The sequence shown here is derived from an EMBL/GenBank/DDBJ whole genome shotgun (WGS) entry which is preliminary data.</text>
</comment>
<comment type="subcellular location">
    <subcellularLocation>
        <location evidence="1">Cell membrane</location>
        <topology evidence="1">Multi-pass membrane protein</topology>
    </subcellularLocation>
</comment>
<dbReference type="Proteomes" id="UP000295270">
    <property type="component" value="Unassembled WGS sequence"/>
</dbReference>
<keyword evidence="2" id="KW-1003">Cell membrane</keyword>
<dbReference type="InterPro" id="IPR036259">
    <property type="entry name" value="MFS_trans_sf"/>
</dbReference>
<feature type="transmembrane region" description="Helical" evidence="6">
    <location>
        <begin position="302"/>
        <end position="321"/>
    </location>
</feature>
<feature type="transmembrane region" description="Helical" evidence="6">
    <location>
        <begin position="7"/>
        <end position="30"/>
    </location>
</feature>
<keyword evidence="4 6" id="KW-1133">Transmembrane helix</keyword>
<protein>
    <submittedName>
        <fullName evidence="9">MFS transporter</fullName>
    </submittedName>
</protein>
<keyword evidence="5 6" id="KW-0472">Membrane</keyword>
<evidence type="ECO:0000259" key="7">
    <source>
        <dbReference type="PROSITE" id="PS50850"/>
    </source>
</evidence>
<dbReference type="InterPro" id="IPR020846">
    <property type="entry name" value="MFS_dom"/>
</dbReference>
<evidence type="ECO:0000313" key="11">
    <source>
        <dbReference type="Proteomes" id="UP000298340"/>
    </source>
</evidence>
<feature type="transmembrane region" description="Helical" evidence="6">
    <location>
        <begin position="95"/>
        <end position="117"/>
    </location>
</feature>